<feature type="transmembrane region" description="Helical" evidence="1">
    <location>
        <begin position="20"/>
        <end position="42"/>
    </location>
</feature>
<protein>
    <recommendedName>
        <fullName evidence="3">Type cbb3 cytochrome oxidase biogenesis protein CcoH</fullName>
    </recommendedName>
</protein>
<proteinExistence type="predicted"/>
<keyword evidence="1" id="KW-1133">Transmembrane helix</keyword>
<sequence>MNSKAISQANKEGMRNPWVLGWIALVTVVLLVNALMITLAVVSNSGLVEDDYYQKGQDLERNFIKKRTARHALGWNFKLDVPQELVIGQVHTLRFNVVDRLGLAVDDLKVEMQAYRPSDADADFRMVMQAFAPGQYQAQAIFPLKGNWELKLKVSQAGKSYELIDQRIFIKPH</sequence>
<gene>
    <name evidence="2" type="ORF">MNBD_GAMMA24-2551</name>
</gene>
<dbReference type="Pfam" id="PF05751">
    <property type="entry name" value="FixH"/>
    <property type="match status" value="1"/>
</dbReference>
<dbReference type="EMBL" id="UOFZ01000103">
    <property type="protein sequence ID" value="VAX13150.1"/>
    <property type="molecule type" value="Genomic_DNA"/>
</dbReference>
<dbReference type="InterPro" id="IPR008620">
    <property type="entry name" value="FixH"/>
</dbReference>
<organism evidence="2">
    <name type="scientific">hydrothermal vent metagenome</name>
    <dbReference type="NCBI Taxonomy" id="652676"/>
    <lineage>
        <taxon>unclassified sequences</taxon>
        <taxon>metagenomes</taxon>
        <taxon>ecological metagenomes</taxon>
    </lineage>
</organism>
<dbReference type="AlphaFoldDB" id="A0A3B1BR71"/>
<evidence type="ECO:0000256" key="1">
    <source>
        <dbReference type="SAM" id="Phobius"/>
    </source>
</evidence>
<name>A0A3B1BR71_9ZZZZ</name>
<keyword evidence="1" id="KW-0812">Transmembrane</keyword>
<reference evidence="2" key="1">
    <citation type="submission" date="2018-06" db="EMBL/GenBank/DDBJ databases">
        <authorList>
            <person name="Zhirakovskaya E."/>
        </authorList>
    </citation>
    <scope>NUCLEOTIDE SEQUENCE</scope>
</reference>
<evidence type="ECO:0000313" key="2">
    <source>
        <dbReference type="EMBL" id="VAX13150.1"/>
    </source>
</evidence>
<evidence type="ECO:0008006" key="3">
    <source>
        <dbReference type="Google" id="ProtNLM"/>
    </source>
</evidence>
<keyword evidence="1" id="KW-0472">Membrane</keyword>
<accession>A0A3B1BR71</accession>